<evidence type="ECO:0000313" key="1">
    <source>
        <dbReference type="EMBL" id="KAK1868945.1"/>
    </source>
</evidence>
<keyword evidence="2" id="KW-1185">Reference proteome</keyword>
<organism evidence="1 2">
    <name type="scientific">Pyropia yezoensis</name>
    <name type="common">Susabi-nori</name>
    <name type="synonym">Porphyra yezoensis</name>
    <dbReference type="NCBI Taxonomy" id="2788"/>
    <lineage>
        <taxon>Eukaryota</taxon>
        <taxon>Rhodophyta</taxon>
        <taxon>Bangiophyceae</taxon>
        <taxon>Bangiales</taxon>
        <taxon>Bangiaceae</taxon>
        <taxon>Pyropia</taxon>
    </lineage>
</organism>
<dbReference type="Proteomes" id="UP000798662">
    <property type="component" value="Chromosome 3"/>
</dbReference>
<dbReference type="EMBL" id="CM020620">
    <property type="protein sequence ID" value="KAK1868945.1"/>
    <property type="molecule type" value="Genomic_DNA"/>
</dbReference>
<gene>
    <name evidence="1" type="ORF">I4F81_011428</name>
</gene>
<reference evidence="1" key="1">
    <citation type="submission" date="2019-11" db="EMBL/GenBank/DDBJ databases">
        <title>Nori genome reveals adaptations in red seaweeds to the harsh intertidal environment.</title>
        <authorList>
            <person name="Wang D."/>
            <person name="Mao Y."/>
        </authorList>
    </citation>
    <scope>NUCLEOTIDE SEQUENCE</scope>
    <source>
        <tissue evidence="1">Gametophyte</tissue>
    </source>
</reference>
<name>A0ACC3CFR8_PYRYE</name>
<comment type="caution">
    <text evidence="1">The sequence shown here is derived from an EMBL/GenBank/DDBJ whole genome shotgun (WGS) entry which is preliminary data.</text>
</comment>
<protein>
    <submittedName>
        <fullName evidence="1">Uncharacterized protein</fullName>
    </submittedName>
</protein>
<proteinExistence type="predicted"/>
<accession>A0ACC3CFR8</accession>
<sequence length="202" mass="21575">MRRSPFPPDPSRSGCAFLLPPPRLAGCARRVAADADACRWRPASPHPPLSPAVHDLKRPVAGPSAWRRRLLVHGTPPPLCWRRLRRQPPPPPPPAPRAAVDPPNPPPPPPPRRPSRHASSANPLLRVATIVGDTALRAGDATARSLAEARYLTWPPIDNVIKIAVLVSLALAGSVGFVYVVDGVLMGIFSRLLGLRYPGGGG</sequence>
<evidence type="ECO:0000313" key="2">
    <source>
        <dbReference type="Proteomes" id="UP000798662"/>
    </source>
</evidence>